<evidence type="ECO:0000256" key="3">
    <source>
        <dbReference type="ARBA" id="ARBA00023118"/>
    </source>
</evidence>
<evidence type="ECO:0000256" key="4">
    <source>
        <dbReference type="ARBA" id="ARBA00034315"/>
    </source>
</evidence>
<evidence type="ECO:0000256" key="9">
    <source>
        <dbReference type="ARBA" id="ARBA00049230"/>
    </source>
</evidence>
<dbReference type="RefSeq" id="WP_048903952.1">
    <property type="nucleotide sequence ID" value="NZ_JACHCC010000007.1"/>
</dbReference>
<dbReference type="GO" id="GO:0003953">
    <property type="term" value="F:NAD+ nucleosidase activity"/>
    <property type="evidence" value="ECO:0007669"/>
    <property type="project" value="UniProtKB-EC"/>
</dbReference>
<evidence type="ECO:0000313" key="13">
    <source>
        <dbReference type="Proteomes" id="UP000521017"/>
    </source>
</evidence>
<evidence type="ECO:0000256" key="2">
    <source>
        <dbReference type="ARBA" id="ARBA00022801"/>
    </source>
</evidence>
<sequence>MTDLKPNIFIGSSLAGYESAKKVKECLSIVGDCYLWKDDAAWETNVSTFDNLLKMASYFDFGVFVATADDLTLTNDNIVIEPRDNVILEMALFLGALGKDKSFLLVEKGIKLPSDFNGIYMPRFDAGNPSTIENACQEFTSKIEEHYRLGHLSLYPTTALAIGYYKNFVAGMVDSLHNEPTLNYEGKDFTNFKLKIVIPNDLHGSIREKAAQFYKKHGFSQNTLKTRFRPHPAWFQLDTNDAPNAVMYDMPSTLTGIDDAIEMILQKGYQGRTKLQGVIEQRELNNFRRVLQIQIDKSPFAKEVVEIVDEF</sequence>
<dbReference type="CDD" id="cd22659">
    <property type="entry name" value="STING_bact-like"/>
    <property type="match status" value="1"/>
</dbReference>
<accession>A0A7X0J487</accession>
<dbReference type="Proteomes" id="UP000521017">
    <property type="component" value="Unassembled WGS sequence"/>
</dbReference>
<reference evidence="12 13" key="1">
    <citation type="submission" date="2020-08" db="EMBL/GenBank/DDBJ databases">
        <title>Genomic Encyclopedia of Type Strains, Phase IV (KMG-V): Genome sequencing to study the core and pangenomes of soil and plant-associated prokaryotes.</title>
        <authorList>
            <person name="Whitman W."/>
        </authorList>
    </citation>
    <scope>NUCLEOTIDE SEQUENCE [LARGE SCALE GENOMIC DNA]</scope>
    <source>
        <strain evidence="12 13">M2T3</strain>
    </source>
</reference>
<evidence type="ECO:0000256" key="8">
    <source>
        <dbReference type="ARBA" id="ARBA00034366"/>
    </source>
</evidence>
<dbReference type="GO" id="GO:0000166">
    <property type="term" value="F:nucleotide binding"/>
    <property type="evidence" value="ECO:0007669"/>
    <property type="project" value="UniProtKB-KW"/>
</dbReference>
<comment type="similarity">
    <text evidence="4">In the C-terminal section; belongs to the bacterial STING family.</text>
</comment>
<evidence type="ECO:0000256" key="6">
    <source>
        <dbReference type="ARBA" id="ARBA00034339"/>
    </source>
</evidence>
<dbReference type="EC" id="3.2.2.5" evidence="5"/>
<name>A0A7X0J487_9SPHI</name>
<dbReference type="InterPro" id="IPR046876">
    <property type="entry name" value="Prok_STING"/>
</dbReference>
<feature type="domain" description="CD-NTase-associated protein 12/Pycsar effector protein TIR" evidence="10">
    <location>
        <begin position="7"/>
        <end position="125"/>
    </location>
</feature>
<evidence type="ECO:0000256" key="1">
    <source>
        <dbReference type="ARBA" id="ARBA00022741"/>
    </source>
</evidence>
<gene>
    <name evidence="12" type="ORF">HDF25_002992</name>
</gene>
<protein>
    <recommendedName>
        <fullName evidence="6">CD-NTase-associated protein 12</fullName>
        <ecNumber evidence="5">3.2.2.5</ecNumber>
    </recommendedName>
    <alternativeName>
        <fullName evidence="7">NAD(+) hydrolase</fullName>
    </alternativeName>
    <alternativeName>
        <fullName evidence="8">TIR-STING</fullName>
    </alternativeName>
</protein>
<keyword evidence="2" id="KW-0378">Hydrolase</keyword>
<dbReference type="GO" id="GO:0050135">
    <property type="term" value="F:NADP+ nucleosidase activity"/>
    <property type="evidence" value="ECO:0007669"/>
    <property type="project" value="InterPro"/>
</dbReference>
<feature type="domain" description="Prokaryotic STING" evidence="11">
    <location>
        <begin position="156"/>
        <end position="292"/>
    </location>
</feature>
<evidence type="ECO:0000259" key="11">
    <source>
        <dbReference type="Pfam" id="PF20300"/>
    </source>
</evidence>
<dbReference type="EMBL" id="JACHCC010000007">
    <property type="protein sequence ID" value="MBB6500833.1"/>
    <property type="molecule type" value="Genomic_DNA"/>
</dbReference>
<dbReference type="AlphaFoldDB" id="A0A7X0J487"/>
<comment type="caution">
    <text evidence="12">The sequence shown here is derived from an EMBL/GenBank/DDBJ whole genome shotgun (WGS) entry which is preliminary data.</text>
</comment>
<evidence type="ECO:0000256" key="7">
    <source>
        <dbReference type="ARBA" id="ARBA00034355"/>
    </source>
</evidence>
<dbReference type="InterPro" id="IPR019302">
    <property type="entry name" value="CAP12/PCTIR_TIR_dom"/>
</dbReference>
<dbReference type="Pfam" id="PF10137">
    <property type="entry name" value="CAP12-PCTIR_TIR"/>
    <property type="match status" value="1"/>
</dbReference>
<dbReference type="GO" id="GO:0051607">
    <property type="term" value="P:defense response to virus"/>
    <property type="evidence" value="ECO:0007669"/>
    <property type="project" value="UniProtKB-KW"/>
</dbReference>
<organism evidence="12 13">
    <name type="scientific">Pedobacter cryoconitis</name>
    <dbReference type="NCBI Taxonomy" id="188932"/>
    <lineage>
        <taxon>Bacteria</taxon>
        <taxon>Pseudomonadati</taxon>
        <taxon>Bacteroidota</taxon>
        <taxon>Sphingobacteriia</taxon>
        <taxon>Sphingobacteriales</taxon>
        <taxon>Sphingobacteriaceae</taxon>
        <taxon>Pedobacter</taxon>
    </lineage>
</organism>
<keyword evidence="1" id="KW-0547">Nucleotide-binding</keyword>
<dbReference type="Pfam" id="PF20300">
    <property type="entry name" value="prok_STING"/>
    <property type="match status" value="1"/>
</dbReference>
<evidence type="ECO:0000256" key="5">
    <source>
        <dbReference type="ARBA" id="ARBA00034327"/>
    </source>
</evidence>
<keyword evidence="3" id="KW-0051">Antiviral defense</keyword>
<proteinExistence type="inferred from homology"/>
<evidence type="ECO:0000259" key="10">
    <source>
        <dbReference type="Pfam" id="PF10137"/>
    </source>
</evidence>
<comment type="catalytic activity">
    <reaction evidence="9">
        <text>NAD(+) + H2O = ADP-D-ribose + nicotinamide + H(+)</text>
        <dbReference type="Rhea" id="RHEA:16301"/>
        <dbReference type="ChEBI" id="CHEBI:15377"/>
        <dbReference type="ChEBI" id="CHEBI:15378"/>
        <dbReference type="ChEBI" id="CHEBI:17154"/>
        <dbReference type="ChEBI" id="CHEBI:57540"/>
        <dbReference type="ChEBI" id="CHEBI:57967"/>
        <dbReference type="EC" id="3.2.2.5"/>
    </reaction>
</comment>
<evidence type="ECO:0000313" key="12">
    <source>
        <dbReference type="EMBL" id="MBB6500833.1"/>
    </source>
</evidence>